<dbReference type="EMBL" id="JAEDAK010000017">
    <property type="protein sequence ID" value="MBH9579065.1"/>
    <property type="molecule type" value="Genomic_DNA"/>
</dbReference>
<evidence type="ECO:0000256" key="1">
    <source>
        <dbReference type="SAM" id="MobiDB-lite"/>
    </source>
</evidence>
<keyword evidence="4" id="KW-1185">Reference proteome</keyword>
<evidence type="ECO:0000313" key="3">
    <source>
        <dbReference type="EMBL" id="MBH9579065.1"/>
    </source>
</evidence>
<feature type="compositionally biased region" description="Basic and acidic residues" evidence="1">
    <location>
        <begin position="24"/>
        <end position="38"/>
    </location>
</feature>
<accession>A0A931NJW1</accession>
<gene>
    <name evidence="3" type="ORF">I7X39_19410</name>
</gene>
<name>A0A931NJW1_9BURK</name>
<feature type="signal peptide" evidence="2">
    <location>
        <begin position="1"/>
        <end position="19"/>
    </location>
</feature>
<evidence type="ECO:0000256" key="2">
    <source>
        <dbReference type="SAM" id="SignalP"/>
    </source>
</evidence>
<organism evidence="3 4">
    <name type="scientific">Inhella proteolytica</name>
    <dbReference type="NCBI Taxonomy" id="2795029"/>
    <lineage>
        <taxon>Bacteria</taxon>
        <taxon>Pseudomonadati</taxon>
        <taxon>Pseudomonadota</taxon>
        <taxon>Betaproteobacteria</taxon>
        <taxon>Burkholderiales</taxon>
        <taxon>Sphaerotilaceae</taxon>
        <taxon>Inhella</taxon>
    </lineage>
</organism>
<evidence type="ECO:0000313" key="4">
    <source>
        <dbReference type="Proteomes" id="UP000613266"/>
    </source>
</evidence>
<sequence length="105" mass="11878">MKTICTALLFSLAVLGAQAQTHTPKVDERQANQEKRIDQGVASGELTKREARKLEREQAAVDRMEDKAKADGKVTRRERAKLDAAQDATSRDIKRKKHNARDRDH</sequence>
<comment type="caution">
    <text evidence="3">The sequence shown here is derived from an EMBL/GenBank/DDBJ whole genome shotgun (WGS) entry which is preliminary data.</text>
</comment>
<proteinExistence type="predicted"/>
<feature type="compositionally biased region" description="Basic and acidic residues" evidence="1">
    <location>
        <begin position="46"/>
        <end position="92"/>
    </location>
</feature>
<reference evidence="3" key="1">
    <citation type="submission" date="2020-12" db="EMBL/GenBank/DDBJ databases">
        <title>The genome sequence of Inhella sp. 1Y17.</title>
        <authorList>
            <person name="Liu Y."/>
        </authorList>
    </citation>
    <scope>NUCLEOTIDE SEQUENCE</scope>
    <source>
        <strain evidence="3">1Y17</strain>
    </source>
</reference>
<evidence type="ECO:0008006" key="5">
    <source>
        <dbReference type="Google" id="ProtNLM"/>
    </source>
</evidence>
<protein>
    <recommendedName>
        <fullName evidence="5">DUF4148 domain-containing protein</fullName>
    </recommendedName>
</protein>
<feature type="chain" id="PRO_5037786291" description="DUF4148 domain-containing protein" evidence="2">
    <location>
        <begin position="20"/>
        <end position="105"/>
    </location>
</feature>
<dbReference type="Proteomes" id="UP000613266">
    <property type="component" value="Unassembled WGS sequence"/>
</dbReference>
<feature type="region of interest" description="Disordered" evidence="1">
    <location>
        <begin position="19"/>
        <end position="105"/>
    </location>
</feature>
<dbReference type="AlphaFoldDB" id="A0A931NJW1"/>
<keyword evidence="2" id="KW-0732">Signal</keyword>
<feature type="compositionally biased region" description="Basic residues" evidence="1">
    <location>
        <begin position="93"/>
        <end position="105"/>
    </location>
</feature>
<dbReference type="RefSeq" id="WP_198112832.1">
    <property type="nucleotide sequence ID" value="NZ_JAEDAK010000017.1"/>
</dbReference>